<accession>A0A644XBN5</accession>
<dbReference type="EMBL" id="VSSQ01002146">
    <property type="protein sequence ID" value="MPM13620.1"/>
    <property type="molecule type" value="Genomic_DNA"/>
</dbReference>
<name>A0A644XBN5_9ZZZZ</name>
<evidence type="ECO:0000313" key="1">
    <source>
        <dbReference type="EMBL" id="MPM13620.1"/>
    </source>
</evidence>
<dbReference type="SUPFAM" id="SSF54862">
    <property type="entry name" value="4Fe-4S ferredoxins"/>
    <property type="match status" value="1"/>
</dbReference>
<sequence length="89" mass="9753">MVLTGVVFAINKAMSMTEAVIDAPTCISCGACWGEGEPFFPDYDGVACWGRYQTGEFNGLRFYSYPSGEHIVIIEDGRDSCPANCIITW</sequence>
<proteinExistence type="predicted"/>
<organism evidence="1">
    <name type="scientific">bioreactor metagenome</name>
    <dbReference type="NCBI Taxonomy" id="1076179"/>
    <lineage>
        <taxon>unclassified sequences</taxon>
        <taxon>metagenomes</taxon>
        <taxon>ecological metagenomes</taxon>
    </lineage>
</organism>
<protein>
    <submittedName>
        <fullName evidence="1">Uncharacterized protein</fullName>
    </submittedName>
</protein>
<dbReference type="AlphaFoldDB" id="A0A644XBN5"/>
<comment type="caution">
    <text evidence="1">The sequence shown here is derived from an EMBL/GenBank/DDBJ whole genome shotgun (WGS) entry which is preliminary data.</text>
</comment>
<reference evidence="1" key="1">
    <citation type="submission" date="2019-08" db="EMBL/GenBank/DDBJ databases">
        <authorList>
            <person name="Kucharzyk K."/>
            <person name="Murdoch R.W."/>
            <person name="Higgins S."/>
            <person name="Loffler F."/>
        </authorList>
    </citation>
    <scope>NUCLEOTIDE SEQUENCE</scope>
</reference>
<gene>
    <name evidence="1" type="ORF">SDC9_59978</name>
</gene>